<sequence length="105" mass="10729">MGGHGSGLGLGLPPVVCCQWARQLGLALPRVRESEALKAGPGGSALIFRGLRVRMGMHTGITDPADVVFEPVSGRTIYTGPCMELARAVSDAAPGGGLLLSAEAF</sequence>
<comment type="caution">
    <text evidence="1">The sequence shown here is derived from an EMBL/GenBank/DDBJ whole genome shotgun (WGS) entry which is preliminary data.</text>
</comment>
<accession>A0A699ZC43</accession>
<dbReference type="AlphaFoldDB" id="A0A699ZC43"/>
<name>A0A699ZC43_HAELA</name>
<keyword evidence="2" id="KW-1185">Reference proteome</keyword>
<dbReference type="PANTHER" id="PTHR43081">
    <property type="entry name" value="ADENYLATE CYCLASE, TERMINAL-DIFFERENTIATION SPECIFIC-RELATED"/>
    <property type="match status" value="1"/>
</dbReference>
<dbReference type="SUPFAM" id="SSF55073">
    <property type="entry name" value="Nucleotide cyclase"/>
    <property type="match status" value="1"/>
</dbReference>
<dbReference type="Gene3D" id="3.30.70.1230">
    <property type="entry name" value="Nucleotide cyclase"/>
    <property type="match status" value="1"/>
</dbReference>
<dbReference type="EMBL" id="BLLF01001596">
    <property type="protein sequence ID" value="GFH20213.1"/>
    <property type="molecule type" value="Genomic_DNA"/>
</dbReference>
<evidence type="ECO:0008006" key="3">
    <source>
        <dbReference type="Google" id="ProtNLM"/>
    </source>
</evidence>
<organism evidence="1 2">
    <name type="scientific">Haematococcus lacustris</name>
    <name type="common">Green alga</name>
    <name type="synonym">Haematococcus pluvialis</name>
    <dbReference type="NCBI Taxonomy" id="44745"/>
    <lineage>
        <taxon>Eukaryota</taxon>
        <taxon>Viridiplantae</taxon>
        <taxon>Chlorophyta</taxon>
        <taxon>core chlorophytes</taxon>
        <taxon>Chlorophyceae</taxon>
        <taxon>CS clade</taxon>
        <taxon>Chlamydomonadales</taxon>
        <taxon>Haematococcaceae</taxon>
        <taxon>Haematococcus</taxon>
    </lineage>
</organism>
<dbReference type="PANTHER" id="PTHR43081:SF1">
    <property type="entry name" value="ADENYLATE CYCLASE, TERMINAL-DIFFERENTIATION SPECIFIC"/>
    <property type="match status" value="1"/>
</dbReference>
<gene>
    <name evidence="1" type="ORF">HaLaN_17297</name>
</gene>
<feature type="non-terminal residue" evidence="1">
    <location>
        <position position="105"/>
    </location>
</feature>
<dbReference type="Proteomes" id="UP000485058">
    <property type="component" value="Unassembled WGS sequence"/>
</dbReference>
<proteinExistence type="predicted"/>
<dbReference type="InterPro" id="IPR029787">
    <property type="entry name" value="Nucleotide_cyclase"/>
</dbReference>
<protein>
    <recommendedName>
        <fullName evidence="3">Guanylate cyclase domain-containing protein</fullName>
    </recommendedName>
</protein>
<dbReference type="InterPro" id="IPR050697">
    <property type="entry name" value="Adenylyl/Guanylyl_Cyclase_3/4"/>
</dbReference>
<evidence type="ECO:0000313" key="2">
    <source>
        <dbReference type="Proteomes" id="UP000485058"/>
    </source>
</evidence>
<evidence type="ECO:0000313" key="1">
    <source>
        <dbReference type="EMBL" id="GFH20213.1"/>
    </source>
</evidence>
<reference evidence="1 2" key="1">
    <citation type="submission" date="2020-02" db="EMBL/GenBank/DDBJ databases">
        <title>Draft genome sequence of Haematococcus lacustris strain NIES-144.</title>
        <authorList>
            <person name="Morimoto D."/>
            <person name="Nakagawa S."/>
            <person name="Yoshida T."/>
            <person name="Sawayama S."/>
        </authorList>
    </citation>
    <scope>NUCLEOTIDE SEQUENCE [LARGE SCALE GENOMIC DNA]</scope>
    <source>
        <strain evidence="1 2">NIES-144</strain>
    </source>
</reference>